<evidence type="ECO:0000256" key="7">
    <source>
        <dbReference type="ARBA" id="ARBA00047473"/>
    </source>
</evidence>
<dbReference type="RefSeq" id="WP_309260842.1">
    <property type="nucleotide sequence ID" value="NZ_JARUHG010000001.1"/>
</dbReference>
<dbReference type="SUPFAM" id="SSF52413">
    <property type="entry name" value="UDP-glucose/GDP-mannose dehydrogenase C-terminal domain"/>
    <property type="match status" value="1"/>
</dbReference>
<keyword evidence="11" id="KW-1185">Reference proteome</keyword>
<evidence type="ECO:0000313" key="11">
    <source>
        <dbReference type="Proteomes" id="UP001233535"/>
    </source>
</evidence>
<dbReference type="EC" id="1.1.1.22" evidence="3 8"/>
<dbReference type="NCBIfam" id="TIGR03026">
    <property type="entry name" value="NDP-sugDHase"/>
    <property type="match status" value="1"/>
</dbReference>
<organism evidence="10 11">
    <name type="scientific">Lysobacter arvi</name>
    <dbReference type="NCBI Taxonomy" id="3038776"/>
    <lineage>
        <taxon>Bacteria</taxon>
        <taxon>Pseudomonadati</taxon>
        <taxon>Pseudomonadota</taxon>
        <taxon>Gammaproteobacteria</taxon>
        <taxon>Lysobacterales</taxon>
        <taxon>Lysobacteraceae</taxon>
        <taxon>Lysobacter</taxon>
    </lineage>
</organism>
<evidence type="ECO:0000256" key="8">
    <source>
        <dbReference type="PIRNR" id="PIRNR000124"/>
    </source>
</evidence>
<name>A0ABU1C912_9GAMM</name>
<dbReference type="SMART" id="SM00984">
    <property type="entry name" value="UDPG_MGDP_dh_C"/>
    <property type="match status" value="1"/>
</dbReference>
<dbReference type="InterPro" id="IPR014027">
    <property type="entry name" value="UDP-Glc/GDP-Man_DH_C"/>
</dbReference>
<evidence type="ECO:0000256" key="5">
    <source>
        <dbReference type="ARBA" id="ARBA00023002"/>
    </source>
</evidence>
<accession>A0ABU1C912</accession>
<evidence type="ECO:0000256" key="1">
    <source>
        <dbReference type="ARBA" id="ARBA00004701"/>
    </source>
</evidence>
<comment type="pathway">
    <text evidence="1">Nucleotide-sugar biosynthesis; UDP-alpha-D-glucuronate biosynthesis; UDP-alpha-D-glucuronate from UDP-alpha-D-glucose: step 1/1.</text>
</comment>
<dbReference type="PIRSF" id="PIRSF000124">
    <property type="entry name" value="UDPglc_GDPman_dh"/>
    <property type="match status" value="1"/>
</dbReference>
<feature type="domain" description="UDP-glucose/GDP-mannose dehydrogenase C-terminal" evidence="9">
    <location>
        <begin position="323"/>
        <end position="427"/>
    </location>
</feature>
<dbReference type="PANTHER" id="PTHR43750:SF3">
    <property type="entry name" value="UDP-GLUCOSE 6-DEHYDROGENASE TUAD"/>
    <property type="match status" value="1"/>
</dbReference>
<dbReference type="PIRSF" id="PIRSF500134">
    <property type="entry name" value="UDPglc_DH_bac"/>
    <property type="match status" value="1"/>
</dbReference>
<dbReference type="SUPFAM" id="SSF51735">
    <property type="entry name" value="NAD(P)-binding Rossmann-fold domains"/>
    <property type="match status" value="1"/>
</dbReference>
<evidence type="ECO:0000259" key="9">
    <source>
        <dbReference type="SMART" id="SM00984"/>
    </source>
</evidence>
<reference evidence="10 11" key="1">
    <citation type="submission" date="2023-04" db="EMBL/GenBank/DDBJ databases">
        <title>Lysobacter sp. strain UC isolated from soil sample.</title>
        <authorList>
            <person name="Choksket S."/>
            <person name="Harshvardhan F."/>
            <person name="Rana R."/>
            <person name="Patil P.B."/>
            <person name="Korpole S."/>
        </authorList>
    </citation>
    <scope>NUCLEOTIDE SEQUENCE [LARGE SCALE GENOMIC DNA]</scope>
    <source>
        <strain evidence="10 11">UC</strain>
    </source>
</reference>
<keyword evidence="6 8" id="KW-0520">NAD</keyword>
<comment type="catalytic activity">
    <reaction evidence="7 8">
        <text>UDP-alpha-D-glucose + 2 NAD(+) + H2O = UDP-alpha-D-glucuronate + 2 NADH + 3 H(+)</text>
        <dbReference type="Rhea" id="RHEA:23596"/>
        <dbReference type="ChEBI" id="CHEBI:15377"/>
        <dbReference type="ChEBI" id="CHEBI:15378"/>
        <dbReference type="ChEBI" id="CHEBI:57540"/>
        <dbReference type="ChEBI" id="CHEBI:57945"/>
        <dbReference type="ChEBI" id="CHEBI:58052"/>
        <dbReference type="ChEBI" id="CHEBI:58885"/>
        <dbReference type="EC" id="1.1.1.22"/>
    </reaction>
</comment>
<dbReference type="InterPro" id="IPR008927">
    <property type="entry name" value="6-PGluconate_DH-like_C_sf"/>
</dbReference>
<comment type="similarity">
    <text evidence="2 8">Belongs to the UDP-glucose/GDP-mannose dehydrogenase family.</text>
</comment>
<dbReference type="InterPro" id="IPR036220">
    <property type="entry name" value="UDP-Glc/GDP-Man_DH_C_sf"/>
</dbReference>
<dbReference type="InterPro" id="IPR036291">
    <property type="entry name" value="NAD(P)-bd_dom_sf"/>
</dbReference>
<dbReference type="Pfam" id="PF00984">
    <property type="entry name" value="UDPG_MGDP_dh"/>
    <property type="match status" value="1"/>
</dbReference>
<protein>
    <recommendedName>
        <fullName evidence="4 8">UDP-glucose 6-dehydrogenase</fullName>
        <ecNumber evidence="3 8">1.1.1.22</ecNumber>
    </recommendedName>
</protein>
<dbReference type="Gene3D" id="1.20.5.100">
    <property type="entry name" value="Cytochrome c1, transmembrane anchor, C-terminal"/>
    <property type="match status" value="1"/>
</dbReference>
<evidence type="ECO:0000256" key="4">
    <source>
        <dbReference type="ARBA" id="ARBA00015132"/>
    </source>
</evidence>
<evidence type="ECO:0000256" key="6">
    <source>
        <dbReference type="ARBA" id="ARBA00023027"/>
    </source>
</evidence>
<sequence>MSITRVTIFGTGYVGLVTGTCLADVGHDVVCVDIDQAKVEGLNRGVIPIYEPGLEPMVKANHAAGRLTFTTDAAAAIAHGDVIFIAVGTPPDEDGSADLKYVLAVARTIGKHLERPSVVVNKSTVPVGTADKVRTAIADELRARGVELAFEVASNPEFLKEGDAVNDCMRPDRIVIGSSSAGAVERLKRLYAPFNRNHERIVVMDVRSAELTKYAANAMLATKISFMNEIANIAERVGADVEMVRQGIGSDPRIGWHFIYPGAGYGGSCFPKDVQALHRTAQQHGYTAQLLGAVEGVNEQQKGHLFELILRHYDGNVAGKTFAVWGLAFKPNTDDMREASSRRLLQQLWDAGAKVRAYDPEASEEAHRIFGDRDDLVLCDSARAALADADALVVVTEWKQFRSPDFARLKQSVNDAVIFDGRNLYHPDEVESAGLAYYGIGRGRSTAAENALILSERNGETQ</sequence>
<dbReference type="Pfam" id="PF03721">
    <property type="entry name" value="UDPG_MGDP_dh_N"/>
    <property type="match status" value="1"/>
</dbReference>
<evidence type="ECO:0000256" key="2">
    <source>
        <dbReference type="ARBA" id="ARBA00006601"/>
    </source>
</evidence>
<dbReference type="Gene3D" id="3.40.50.720">
    <property type="entry name" value="NAD(P)-binding Rossmann-like Domain"/>
    <property type="match status" value="2"/>
</dbReference>
<comment type="caution">
    <text evidence="10">The sequence shown here is derived from an EMBL/GenBank/DDBJ whole genome shotgun (WGS) entry which is preliminary data.</text>
</comment>
<dbReference type="InterPro" id="IPR028357">
    <property type="entry name" value="UDPglc_DH_bac"/>
</dbReference>
<dbReference type="InterPro" id="IPR017476">
    <property type="entry name" value="UDP-Glc/GDP-Man"/>
</dbReference>
<dbReference type="EMBL" id="JARUHG010000001">
    <property type="protein sequence ID" value="MDR0181661.1"/>
    <property type="molecule type" value="Genomic_DNA"/>
</dbReference>
<dbReference type="GO" id="GO:0016491">
    <property type="term" value="F:oxidoreductase activity"/>
    <property type="evidence" value="ECO:0007669"/>
    <property type="project" value="UniProtKB-KW"/>
</dbReference>
<proteinExistence type="inferred from homology"/>
<evidence type="ECO:0000313" key="10">
    <source>
        <dbReference type="EMBL" id="MDR0181661.1"/>
    </source>
</evidence>
<dbReference type="InterPro" id="IPR014026">
    <property type="entry name" value="UDP-Glc/GDP-Man_DH_dimer"/>
</dbReference>
<dbReference type="Pfam" id="PF03720">
    <property type="entry name" value="UDPG_MGDP_dh_C"/>
    <property type="match status" value="1"/>
</dbReference>
<dbReference type="Proteomes" id="UP001233535">
    <property type="component" value="Unassembled WGS sequence"/>
</dbReference>
<dbReference type="InterPro" id="IPR001732">
    <property type="entry name" value="UDP-Glc/GDP-Man_DH_N"/>
</dbReference>
<gene>
    <name evidence="10" type="ORF">P8609_01585</name>
</gene>
<dbReference type="SUPFAM" id="SSF48179">
    <property type="entry name" value="6-phosphogluconate dehydrogenase C-terminal domain-like"/>
    <property type="match status" value="1"/>
</dbReference>
<keyword evidence="5 8" id="KW-0560">Oxidoreductase</keyword>
<dbReference type="PANTHER" id="PTHR43750">
    <property type="entry name" value="UDP-GLUCOSE 6-DEHYDROGENASE TUAD"/>
    <property type="match status" value="1"/>
</dbReference>
<evidence type="ECO:0000256" key="3">
    <source>
        <dbReference type="ARBA" id="ARBA00012954"/>
    </source>
</evidence>